<evidence type="ECO:0000313" key="2">
    <source>
        <dbReference type="Proteomes" id="UP000000925"/>
    </source>
</evidence>
<reference evidence="1 2" key="1">
    <citation type="journal article" date="2010" name="Stand. Genomic Sci.">
        <title>Complete genome sequence of Coraliomargarita akajimensis type strain (04OKA010-24).</title>
        <authorList>
            <person name="Mavromatis K."/>
            <person name="Abt B."/>
            <person name="Brambilla E."/>
            <person name="Lapidus A."/>
            <person name="Copeland A."/>
            <person name="Deshpande S."/>
            <person name="Nolan M."/>
            <person name="Lucas S."/>
            <person name="Tice H."/>
            <person name="Cheng J.F."/>
            <person name="Han C."/>
            <person name="Detter J.C."/>
            <person name="Woyke T."/>
            <person name="Goodwin L."/>
            <person name="Pitluck S."/>
            <person name="Held B."/>
            <person name="Brettin T."/>
            <person name="Tapia R."/>
            <person name="Ivanova N."/>
            <person name="Mikhailova N."/>
            <person name="Pati A."/>
            <person name="Liolios K."/>
            <person name="Chen A."/>
            <person name="Palaniappan K."/>
            <person name="Land M."/>
            <person name="Hauser L."/>
            <person name="Chang Y.J."/>
            <person name="Jeffries C.D."/>
            <person name="Rohde M."/>
            <person name="Goker M."/>
            <person name="Bristow J."/>
            <person name="Eisen J.A."/>
            <person name="Markowitz V."/>
            <person name="Hugenholtz P."/>
            <person name="Klenk H.P."/>
            <person name="Kyrpides N.C."/>
        </authorList>
    </citation>
    <scope>NUCLEOTIDE SEQUENCE [LARGE SCALE GENOMIC DNA]</scope>
    <source>
        <strain evidence="2">DSM 45221 / IAM 15411 / JCM 23193 / KCTC 12865</strain>
    </source>
</reference>
<keyword evidence="2" id="KW-1185">Reference proteome</keyword>
<protein>
    <submittedName>
        <fullName evidence="1">Uncharacterized protein</fullName>
    </submittedName>
</protein>
<dbReference type="Proteomes" id="UP000000925">
    <property type="component" value="Chromosome"/>
</dbReference>
<name>D5EIP8_CORAD</name>
<sequence length="318" mass="34812">MDIRQLFCKLPFIDSINTSMQTKLTLLSALAGLTLTVQSFAQMGPPMQPGEQRTTIEAVTIQTLPSDLENGGDFSIQNYSLRMGSRWGLSGGSSFGAGIGYGYQSYDFSGGLAPWEQIHQFDIGVQYTHQFDRTQSLMLLPRIQSAMESGADFGNSLRYGGIAAYMKMFSPDLMLGFGGAVFAGQEEVSGFPVLFVYWKINDNWRISNPFRPGPSGRAGLEVVYTPLRSWELALGGAYRNERFALDDSGIAPDGYGENSGTALFLRSTHRLGKQNTLDLYLATTVGGELTIDDDSGSKLASEEYDPNIILALAYSLRF</sequence>
<dbReference type="STRING" id="583355.Caka_1277"/>
<dbReference type="eggNOG" id="ENOG502ZT65">
    <property type="taxonomic scope" value="Bacteria"/>
</dbReference>
<dbReference type="KEGG" id="caa:Caka_1277"/>
<organism evidence="1 2">
    <name type="scientific">Coraliomargarita akajimensis (strain DSM 45221 / IAM 15411 / JCM 23193 / KCTC 12865 / 04OKA010-24)</name>
    <dbReference type="NCBI Taxonomy" id="583355"/>
    <lineage>
        <taxon>Bacteria</taxon>
        <taxon>Pseudomonadati</taxon>
        <taxon>Verrucomicrobiota</taxon>
        <taxon>Opitutia</taxon>
        <taxon>Puniceicoccales</taxon>
        <taxon>Coraliomargaritaceae</taxon>
        <taxon>Coraliomargarita</taxon>
    </lineage>
</organism>
<dbReference type="SUPFAM" id="SSF56935">
    <property type="entry name" value="Porins"/>
    <property type="match status" value="1"/>
</dbReference>
<accession>D5EIP8</accession>
<dbReference type="HOGENOM" id="CLU_076884_0_0_0"/>
<dbReference type="AlphaFoldDB" id="D5EIP8"/>
<evidence type="ECO:0000313" key="1">
    <source>
        <dbReference type="EMBL" id="ADE54297.1"/>
    </source>
</evidence>
<dbReference type="EMBL" id="CP001998">
    <property type="protein sequence ID" value="ADE54297.1"/>
    <property type="molecule type" value="Genomic_DNA"/>
</dbReference>
<gene>
    <name evidence="1" type="ordered locus">Caka_1277</name>
</gene>
<proteinExistence type="predicted"/>